<evidence type="ECO:0000259" key="1">
    <source>
        <dbReference type="Pfam" id="PF01261"/>
    </source>
</evidence>
<name>A0ABU0FBK0_9HYPH</name>
<evidence type="ECO:0000313" key="2">
    <source>
        <dbReference type="EMBL" id="MDQ0391984.1"/>
    </source>
</evidence>
<dbReference type="RefSeq" id="WP_307425173.1">
    <property type="nucleotide sequence ID" value="NZ_JAUSVK010000001.1"/>
</dbReference>
<accession>A0ABU0FBK0</accession>
<dbReference type="PANTHER" id="PTHR12110">
    <property type="entry name" value="HYDROXYPYRUVATE ISOMERASE"/>
    <property type="match status" value="1"/>
</dbReference>
<dbReference type="SUPFAM" id="SSF51658">
    <property type="entry name" value="Xylose isomerase-like"/>
    <property type="match status" value="1"/>
</dbReference>
<reference evidence="2 3" key="1">
    <citation type="submission" date="2023-07" db="EMBL/GenBank/DDBJ databases">
        <title>Genomic Encyclopedia of Type Strains, Phase IV (KMG-IV): sequencing the most valuable type-strain genomes for metagenomic binning, comparative biology and taxonomic classification.</title>
        <authorList>
            <person name="Goeker M."/>
        </authorList>
    </citation>
    <scope>NUCLEOTIDE SEQUENCE [LARGE SCALE GENOMIC DNA]</scope>
    <source>
        <strain evidence="2 3">DSM 5896</strain>
    </source>
</reference>
<dbReference type="Proteomes" id="UP001237448">
    <property type="component" value="Unassembled WGS sequence"/>
</dbReference>
<dbReference type="GO" id="GO:0016853">
    <property type="term" value="F:isomerase activity"/>
    <property type="evidence" value="ECO:0007669"/>
    <property type="project" value="UniProtKB-KW"/>
</dbReference>
<evidence type="ECO:0000313" key="3">
    <source>
        <dbReference type="Proteomes" id="UP001237448"/>
    </source>
</evidence>
<comment type="caution">
    <text evidence="2">The sequence shown here is derived from an EMBL/GenBank/DDBJ whole genome shotgun (WGS) entry which is preliminary data.</text>
</comment>
<protein>
    <submittedName>
        <fullName evidence="2">Sugar phosphate isomerase/epimerase</fullName>
    </submittedName>
</protein>
<dbReference type="Gene3D" id="3.20.20.150">
    <property type="entry name" value="Divalent-metal-dependent TIM barrel enzymes"/>
    <property type="match status" value="1"/>
</dbReference>
<dbReference type="InterPro" id="IPR050312">
    <property type="entry name" value="IolE/XylAMocC-like"/>
</dbReference>
<keyword evidence="3" id="KW-1185">Reference proteome</keyword>
<feature type="domain" description="Xylose isomerase-like TIM barrel" evidence="1">
    <location>
        <begin position="30"/>
        <end position="321"/>
    </location>
</feature>
<dbReference type="Pfam" id="PF01261">
    <property type="entry name" value="AP_endonuc_2"/>
    <property type="match status" value="1"/>
</dbReference>
<organism evidence="2 3">
    <name type="scientific">Labrys monachus</name>
    <dbReference type="NCBI Taxonomy" id="217067"/>
    <lineage>
        <taxon>Bacteria</taxon>
        <taxon>Pseudomonadati</taxon>
        <taxon>Pseudomonadota</taxon>
        <taxon>Alphaproteobacteria</taxon>
        <taxon>Hyphomicrobiales</taxon>
        <taxon>Xanthobacteraceae</taxon>
        <taxon>Labrys</taxon>
    </lineage>
</organism>
<dbReference type="InterPro" id="IPR036237">
    <property type="entry name" value="Xyl_isomerase-like_sf"/>
</dbReference>
<proteinExistence type="predicted"/>
<dbReference type="InterPro" id="IPR013022">
    <property type="entry name" value="Xyl_isomerase-like_TIM-brl"/>
</dbReference>
<keyword evidence="2" id="KW-0413">Isomerase</keyword>
<sequence>MRTIKGPGLFLAQFARDTPPHNTLEGIAGWAKGYGYKAIQIPTWDHRFFDLDEAYESEAYCDEVKGKLADIGIAVSEFSTHFQGQMVSVHPAYDALFDGQCPPHVRGNPQKRHEWAVDQVRKAARVSRRFGLTEHVTFTGSLAWPYFYPYPQRPAGLIEECFAEQARRWQPILDLYDENGVDLCYEIHPTEDVFDGDTFEMFLDAVGGHRRCNINYDASHYIKQGMDYLGFIDVFHERIKMFHVKDAEFNPTARQGVFGGYKGWLERAARDRSLGDGQVNFKAVFSKLAGYDFAGWAVYEWECCLQHPEVAARKGAQFIADHIIEVTDRVFDDFAATGADRATNLRLLGVGG</sequence>
<gene>
    <name evidence="2" type="ORF">J3R73_001776</name>
</gene>
<dbReference type="PANTHER" id="PTHR12110:SF21">
    <property type="entry name" value="XYLOSE ISOMERASE-LIKE TIM BARREL DOMAIN-CONTAINING PROTEIN"/>
    <property type="match status" value="1"/>
</dbReference>
<dbReference type="EMBL" id="JAUSVK010000001">
    <property type="protein sequence ID" value="MDQ0391984.1"/>
    <property type="molecule type" value="Genomic_DNA"/>
</dbReference>